<evidence type="ECO:0000259" key="2">
    <source>
        <dbReference type="Pfam" id="PF01593"/>
    </source>
</evidence>
<reference evidence="3" key="2">
    <citation type="submission" date="2023-01" db="EMBL/GenBank/DDBJ databases">
        <title>Draft genome sequence of Portibacter lacus strain NBRC 108769.</title>
        <authorList>
            <person name="Sun Q."/>
            <person name="Mori K."/>
        </authorList>
    </citation>
    <scope>NUCLEOTIDE SEQUENCE</scope>
    <source>
        <strain evidence="3">NBRC 108769</strain>
    </source>
</reference>
<keyword evidence="4" id="KW-1185">Reference proteome</keyword>
<dbReference type="Pfam" id="PF01593">
    <property type="entry name" value="Amino_oxidase"/>
    <property type="match status" value="2"/>
</dbReference>
<dbReference type="SUPFAM" id="SSF54373">
    <property type="entry name" value="FAD-linked reductases, C-terminal domain"/>
    <property type="match status" value="1"/>
</dbReference>
<dbReference type="PANTHER" id="PTHR43563">
    <property type="entry name" value="AMINE OXIDASE"/>
    <property type="match status" value="1"/>
</dbReference>
<dbReference type="InterPro" id="IPR036188">
    <property type="entry name" value="FAD/NAD-bd_sf"/>
</dbReference>
<evidence type="ECO:0000313" key="3">
    <source>
        <dbReference type="EMBL" id="GLR17551.1"/>
    </source>
</evidence>
<dbReference type="Gene3D" id="3.50.50.60">
    <property type="entry name" value="FAD/NAD(P)-binding domain"/>
    <property type="match status" value="2"/>
</dbReference>
<proteinExistence type="inferred from homology"/>
<dbReference type="PRINTS" id="PR00420">
    <property type="entry name" value="RNGMNOXGNASE"/>
</dbReference>
<sequence>MKKVECDIAIIGAGLTGLTLAYYLRNSGLRVKLIESRNRLGGRIYTKVSENNTPLEMGATWLGNKHTHLVKLLHELQIDTFEQEIGETAIYEASSMSPHYLAQLPPNPEPSLRISGGSCVLIDRLASHLDEEDIFLGQFVKSINLGDDYIVVKSENLEIKARKVVSTLPPNLLGSNIDIVPKLPNEAEQIAKQTHTWMGESIKIALTFKEPFWRAKGLSGTIFSNVGPIPEMYDHSNAADSKYALKGFLSGNYFNVSKEERLTIILKQLRKYYGEKVDAYEEYHELVWRKEANTFTAYEQNVLPHQNNGHHIYAQSFLGGKLFLAGSETSAEFPGYMDGAICSAQNTYERLMQDGE</sequence>
<dbReference type="EMBL" id="BSOH01000014">
    <property type="protein sequence ID" value="GLR17551.1"/>
    <property type="molecule type" value="Genomic_DNA"/>
</dbReference>
<dbReference type="InterPro" id="IPR002937">
    <property type="entry name" value="Amino_oxidase"/>
</dbReference>
<dbReference type="GO" id="GO:0016491">
    <property type="term" value="F:oxidoreductase activity"/>
    <property type="evidence" value="ECO:0007669"/>
    <property type="project" value="InterPro"/>
</dbReference>
<dbReference type="AlphaFoldDB" id="A0AA37SN20"/>
<evidence type="ECO:0000313" key="4">
    <source>
        <dbReference type="Proteomes" id="UP001156666"/>
    </source>
</evidence>
<organism evidence="3 4">
    <name type="scientific">Portibacter lacus</name>
    <dbReference type="NCBI Taxonomy" id="1099794"/>
    <lineage>
        <taxon>Bacteria</taxon>
        <taxon>Pseudomonadati</taxon>
        <taxon>Bacteroidota</taxon>
        <taxon>Saprospiria</taxon>
        <taxon>Saprospirales</taxon>
        <taxon>Haliscomenobacteraceae</taxon>
        <taxon>Portibacter</taxon>
    </lineage>
</organism>
<feature type="domain" description="Amine oxidase" evidence="2">
    <location>
        <begin position="111"/>
        <end position="347"/>
    </location>
</feature>
<comment type="similarity">
    <text evidence="1">Belongs to the flavin monoamine oxidase family.</text>
</comment>
<reference evidence="3" key="1">
    <citation type="journal article" date="2014" name="Int. J. Syst. Evol. Microbiol.">
        <title>Complete genome sequence of Corynebacterium casei LMG S-19264T (=DSM 44701T), isolated from a smear-ripened cheese.</title>
        <authorList>
            <consortium name="US DOE Joint Genome Institute (JGI-PGF)"/>
            <person name="Walter F."/>
            <person name="Albersmeier A."/>
            <person name="Kalinowski J."/>
            <person name="Ruckert C."/>
        </authorList>
    </citation>
    <scope>NUCLEOTIDE SEQUENCE</scope>
    <source>
        <strain evidence="3">NBRC 108769</strain>
    </source>
</reference>
<evidence type="ECO:0000256" key="1">
    <source>
        <dbReference type="ARBA" id="ARBA00005995"/>
    </source>
</evidence>
<dbReference type="RefSeq" id="WP_235291219.1">
    <property type="nucleotide sequence ID" value="NZ_BSOH01000014.1"/>
</dbReference>
<gene>
    <name evidence="3" type="ORF">GCM10007940_21660</name>
</gene>
<accession>A0AA37SN20</accession>
<dbReference type="SUPFAM" id="SSF51905">
    <property type="entry name" value="FAD/NAD(P)-binding domain"/>
    <property type="match status" value="1"/>
</dbReference>
<dbReference type="InterPro" id="IPR050703">
    <property type="entry name" value="Flavin_MAO"/>
</dbReference>
<comment type="caution">
    <text evidence="3">The sequence shown here is derived from an EMBL/GenBank/DDBJ whole genome shotgun (WGS) entry which is preliminary data.</text>
</comment>
<name>A0AA37SN20_9BACT</name>
<feature type="domain" description="Amine oxidase" evidence="2">
    <location>
        <begin position="15"/>
        <end position="83"/>
    </location>
</feature>
<protein>
    <submittedName>
        <fullName evidence="3">Monoamine oxidase</fullName>
    </submittedName>
</protein>
<dbReference type="Proteomes" id="UP001156666">
    <property type="component" value="Unassembled WGS sequence"/>
</dbReference>
<dbReference type="PANTHER" id="PTHR43563:SF14">
    <property type="entry name" value="AMINE OXIDASE"/>
    <property type="match status" value="1"/>
</dbReference>